<keyword evidence="2" id="KW-1185">Reference proteome</keyword>
<accession>A0A5J4ZT53</accession>
<dbReference type="EMBL" id="CM018048">
    <property type="protein sequence ID" value="KAA8521610.1"/>
    <property type="molecule type" value="Genomic_DNA"/>
</dbReference>
<name>A0A5J4ZT53_9ASTE</name>
<gene>
    <name evidence="1" type="ORF">F0562_012283</name>
</gene>
<dbReference type="AlphaFoldDB" id="A0A5J4ZT53"/>
<reference evidence="1 2" key="1">
    <citation type="submission" date="2019-09" db="EMBL/GenBank/DDBJ databases">
        <title>A chromosome-level genome assembly of the Chinese tupelo Nyssa sinensis.</title>
        <authorList>
            <person name="Yang X."/>
            <person name="Kang M."/>
            <person name="Yang Y."/>
            <person name="Xiong H."/>
            <person name="Wang M."/>
            <person name="Zhang Z."/>
            <person name="Wang Z."/>
            <person name="Wu H."/>
            <person name="Ma T."/>
            <person name="Liu J."/>
            <person name="Xi Z."/>
        </authorList>
    </citation>
    <scope>NUCLEOTIDE SEQUENCE [LARGE SCALE GENOMIC DNA]</scope>
    <source>
        <strain evidence="1">J267</strain>
        <tissue evidence="1">Leaf</tissue>
    </source>
</reference>
<protein>
    <submittedName>
        <fullName evidence="1">Uncharacterized protein</fullName>
    </submittedName>
</protein>
<dbReference type="Proteomes" id="UP000325577">
    <property type="component" value="Linkage Group LG5"/>
</dbReference>
<evidence type="ECO:0000313" key="1">
    <source>
        <dbReference type="EMBL" id="KAA8521610.1"/>
    </source>
</evidence>
<sequence>MAASSRKSSGPVLPIASTFQRSISPSGRFASSSPSDSYLSSFASSTSSGFCSSPSTGFFHRSASPTRVNLHGMVPLAPSVKFSIDGSRSPRRSMSVSRDQVVRKQNNNPLSLPKKTFGCSGYDCPCAVIVYRFLWSGVYIVVYGRIRFAFRVRLERRHGSEIRFGLDGIEKIYYRTKKDSKIFTLH</sequence>
<evidence type="ECO:0000313" key="2">
    <source>
        <dbReference type="Proteomes" id="UP000325577"/>
    </source>
</evidence>
<organism evidence="1 2">
    <name type="scientific">Nyssa sinensis</name>
    <dbReference type="NCBI Taxonomy" id="561372"/>
    <lineage>
        <taxon>Eukaryota</taxon>
        <taxon>Viridiplantae</taxon>
        <taxon>Streptophyta</taxon>
        <taxon>Embryophyta</taxon>
        <taxon>Tracheophyta</taxon>
        <taxon>Spermatophyta</taxon>
        <taxon>Magnoliopsida</taxon>
        <taxon>eudicotyledons</taxon>
        <taxon>Gunneridae</taxon>
        <taxon>Pentapetalae</taxon>
        <taxon>asterids</taxon>
        <taxon>Cornales</taxon>
        <taxon>Nyssaceae</taxon>
        <taxon>Nyssa</taxon>
    </lineage>
</organism>
<proteinExistence type="predicted"/>